<accession>A0A9W4N5P4</accession>
<dbReference type="EMBL" id="CAJVPD010000039">
    <property type="protein sequence ID" value="CAG8262520.1"/>
    <property type="molecule type" value="Genomic_DNA"/>
</dbReference>
<name>A0A9W4N5P4_9EURO</name>
<feature type="region of interest" description="Disordered" evidence="1">
    <location>
        <begin position="126"/>
        <end position="174"/>
    </location>
</feature>
<feature type="compositionally biased region" description="Basic and acidic residues" evidence="1">
    <location>
        <begin position="141"/>
        <end position="154"/>
    </location>
</feature>
<dbReference type="OrthoDB" id="653904at2759"/>
<proteinExistence type="predicted"/>
<evidence type="ECO:0000313" key="2">
    <source>
        <dbReference type="EMBL" id="CAG8262520.1"/>
    </source>
</evidence>
<sequence>MAPINLDDVIHYRPPAKKPQFKPSRAPGSHNRIHSQIPLDRPGPAHPFLSSQHWRSSLPFSGHAPYLQSHFNASSEVEMLLASSELAEEVTIDSSNEFDMDFLNASSGIDANFAISNIHTASREFPDGVSSSDLGQGLFNQRHDNCQGDEHHDSNVTSPSQDIDQGGGLEQSTPLYSTSVPDGLCIPVAEKGISSRTEAFENAGQCSLSQLGCPILWLT</sequence>
<gene>
    <name evidence="2" type="ORF">PSALAMII_LOCUS978</name>
</gene>
<comment type="caution">
    <text evidence="2">The sequence shown here is derived from an EMBL/GenBank/DDBJ whole genome shotgun (WGS) entry which is preliminary data.</text>
</comment>
<protein>
    <submittedName>
        <fullName evidence="2">Uncharacterized protein</fullName>
    </submittedName>
</protein>
<organism evidence="2 3">
    <name type="scientific">Penicillium salamii</name>
    <dbReference type="NCBI Taxonomy" id="1612424"/>
    <lineage>
        <taxon>Eukaryota</taxon>
        <taxon>Fungi</taxon>
        <taxon>Dikarya</taxon>
        <taxon>Ascomycota</taxon>
        <taxon>Pezizomycotina</taxon>
        <taxon>Eurotiomycetes</taxon>
        <taxon>Eurotiomycetidae</taxon>
        <taxon>Eurotiales</taxon>
        <taxon>Aspergillaceae</taxon>
        <taxon>Penicillium</taxon>
    </lineage>
</organism>
<dbReference type="Proteomes" id="UP001152592">
    <property type="component" value="Unassembled WGS sequence"/>
</dbReference>
<evidence type="ECO:0000256" key="1">
    <source>
        <dbReference type="SAM" id="MobiDB-lite"/>
    </source>
</evidence>
<evidence type="ECO:0000313" key="3">
    <source>
        <dbReference type="Proteomes" id="UP001152592"/>
    </source>
</evidence>
<reference evidence="2" key="1">
    <citation type="submission" date="2021-07" db="EMBL/GenBank/DDBJ databases">
        <authorList>
            <person name="Branca A.L. A."/>
        </authorList>
    </citation>
    <scope>NUCLEOTIDE SEQUENCE</scope>
</reference>
<dbReference type="AlphaFoldDB" id="A0A9W4N5P4"/>